<dbReference type="InterPro" id="IPR000742">
    <property type="entry name" value="EGF"/>
</dbReference>
<dbReference type="AlphaFoldDB" id="A0A9Q1I4M9"/>
<comment type="caution">
    <text evidence="5">The sequence shown here is derived from an EMBL/GenBank/DDBJ whole genome shotgun (WGS) entry which is preliminary data.</text>
</comment>
<evidence type="ECO:0000259" key="4">
    <source>
        <dbReference type="PROSITE" id="PS50026"/>
    </source>
</evidence>
<feature type="disulfide bond" evidence="1">
    <location>
        <begin position="202"/>
        <end position="211"/>
    </location>
</feature>
<feature type="region of interest" description="Disordered" evidence="2">
    <location>
        <begin position="259"/>
        <end position="394"/>
    </location>
</feature>
<keyword evidence="3" id="KW-0812">Transmembrane</keyword>
<comment type="caution">
    <text evidence="1">Lacks conserved residue(s) required for the propagation of feature annotation.</text>
</comment>
<evidence type="ECO:0000256" key="3">
    <source>
        <dbReference type="SAM" id="Phobius"/>
    </source>
</evidence>
<gene>
    <name evidence="5" type="ORF">COCON_G00040370</name>
</gene>
<sequence>MCRPVSGSCDLPEYCDGKSESCPANFYLVDGTSCSGRAYCYTGMCLTLEQQCVSLWGRDAQPAPDLCFQKVNEAGDSYGNCGKDLMGKYRGCKDKDAKCGKIQCLSSATKPLETNAVSIDTTVHHGNRKVLCRGTHVYRPGQEEEGQSDTLDPGLVMTGTKCGQDGICFGGECRNASFLQADECNTRCHGHGLCNNNQHCHCDAGWAPPSCSQVGTGGSVDSGPVPAQSSLLPVLLLLPLLLLLGLAAVALWCCHKHRSRPQKSPAPPPPPISAPVSAKTPPAGHANPAFQLKRQDSDRLAGARQSPAEPPPPPRPRPQTLAPHRRETAPSPPQPTPTPCPQAKHSQEPQSKSTPQGPTGPAHSSPLLSQKKPLLPPTGHTQNARFQREVRGAS</sequence>
<organism evidence="5 6">
    <name type="scientific">Conger conger</name>
    <name type="common">Conger eel</name>
    <name type="synonym">Muraena conger</name>
    <dbReference type="NCBI Taxonomy" id="82655"/>
    <lineage>
        <taxon>Eukaryota</taxon>
        <taxon>Metazoa</taxon>
        <taxon>Chordata</taxon>
        <taxon>Craniata</taxon>
        <taxon>Vertebrata</taxon>
        <taxon>Euteleostomi</taxon>
        <taxon>Actinopterygii</taxon>
        <taxon>Neopterygii</taxon>
        <taxon>Teleostei</taxon>
        <taxon>Anguilliformes</taxon>
        <taxon>Congridae</taxon>
        <taxon>Conger</taxon>
    </lineage>
</organism>
<reference evidence="5" key="1">
    <citation type="journal article" date="2023" name="Science">
        <title>Genome structures resolve the early diversification of teleost fishes.</title>
        <authorList>
            <person name="Parey E."/>
            <person name="Louis A."/>
            <person name="Montfort J."/>
            <person name="Bouchez O."/>
            <person name="Roques C."/>
            <person name="Iampietro C."/>
            <person name="Lluch J."/>
            <person name="Castinel A."/>
            <person name="Donnadieu C."/>
            <person name="Desvignes T."/>
            <person name="Floi Bucao C."/>
            <person name="Jouanno E."/>
            <person name="Wen M."/>
            <person name="Mejri S."/>
            <person name="Dirks R."/>
            <person name="Jansen H."/>
            <person name="Henkel C."/>
            <person name="Chen W.J."/>
            <person name="Zahm M."/>
            <person name="Cabau C."/>
            <person name="Klopp C."/>
            <person name="Thompson A.W."/>
            <person name="Robinson-Rechavi M."/>
            <person name="Braasch I."/>
            <person name="Lecointre G."/>
            <person name="Bobe J."/>
            <person name="Postlethwait J.H."/>
            <person name="Berthelot C."/>
            <person name="Roest Crollius H."/>
            <person name="Guiguen Y."/>
        </authorList>
    </citation>
    <scope>NUCLEOTIDE SEQUENCE</scope>
    <source>
        <strain evidence="5">Concon-B</strain>
    </source>
</reference>
<evidence type="ECO:0000256" key="2">
    <source>
        <dbReference type="SAM" id="MobiDB-lite"/>
    </source>
</evidence>
<evidence type="ECO:0000256" key="1">
    <source>
        <dbReference type="PROSITE-ProRule" id="PRU00076"/>
    </source>
</evidence>
<dbReference type="InterPro" id="IPR036436">
    <property type="entry name" value="Disintegrin_dom_sf"/>
</dbReference>
<keyword evidence="1" id="KW-1015">Disulfide bond</keyword>
<dbReference type="SUPFAM" id="SSF57552">
    <property type="entry name" value="Blood coagulation inhibitor (disintegrin)"/>
    <property type="match status" value="1"/>
</dbReference>
<feature type="disulfide bond" evidence="1">
    <location>
        <begin position="184"/>
        <end position="194"/>
    </location>
</feature>
<protein>
    <recommendedName>
        <fullName evidence="4">EGF-like domain-containing protein</fullName>
    </recommendedName>
</protein>
<dbReference type="OrthoDB" id="5951731at2759"/>
<feature type="domain" description="EGF-like" evidence="4">
    <location>
        <begin position="180"/>
        <end position="212"/>
    </location>
</feature>
<feature type="compositionally biased region" description="Pro residues" evidence="2">
    <location>
        <begin position="264"/>
        <end position="273"/>
    </location>
</feature>
<name>A0A9Q1I4M9_CONCO</name>
<feature type="compositionally biased region" description="Pro residues" evidence="2">
    <location>
        <begin position="308"/>
        <end position="317"/>
    </location>
</feature>
<keyword evidence="6" id="KW-1185">Reference proteome</keyword>
<dbReference type="PROSITE" id="PS01186">
    <property type="entry name" value="EGF_2"/>
    <property type="match status" value="1"/>
</dbReference>
<keyword evidence="3" id="KW-1133">Transmembrane helix</keyword>
<dbReference type="GO" id="GO:0006509">
    <property type="term" value="P:membrane protein ectodomain proteolysis"/>
    <property type="evidence" value="ECO:0007669"/>
    <property type="project" value="TreeGrafter"/>
</dbReference>
<dbReference type="PANTHER" id="PTHR11905:SF19">
    <property type="entry name" value="DISINTEGRIN AND METALLOPROTEINASE DOMAIN-CONTAINING PROTEIN 19"/>
    <property type="match status" value="1"/>
</dbReference>
<feature type="compositionally biased region" description="Polar residues" evidence="2">
    <location>
        <begin position="348"/>
        <end position="357"/>
    </location>
</feature>
<dbReference type="Gene3D" id="4.10.70.10">
    <property type="entry name" value="Disintegrin domain"/>
    <property type="match status" value="1"/>
</dbReference>
<dbReference type="PANTHER" id="PTHR11905">
    <property type="entry name" value="ADAM A DISINTEGRIN AND METALLOPROTEASE DOMAIN"/>
    <property type="match status" value="1"/>
</dbReference>
<dbReference type="Gene3D" id="2.60.120.260">
    <property type="entry name" value="Galactose-binding domain-like"/>
    <property type="match status" value="1"/>
</dbReference>
<dbReference type="SMART" id="SM00608">
    <property type="entry name" value="ACR"/>
    <property type="match status" value="1"/>
</dbReference>
<dbReference type="EMBL" id="JAFJMO010000003">
    <property type="protein sequence ID" value="KAJ8281518.1"/>
    <property type="molecule type" value="Genomic_DNA"/>
</dbReference>
<keyword evidence="1" id="KW-0245">EGF-like domain</keyword>
<evidence type="ECO:0000313" key="6">
    <source>
        <dbReference type="Proteomes" id="UP001152803"/>
    </source>
</evidence>
<accession>A0A9Q1I4M9</accession>
<dbReference type="PROSITE" id="PS50026">
    <property type="entry name" value="EGF_3"/>
    <property type="match status" value="1"/>
</dbReference>
<feature type="compositionally biased region" description="Pro residues" evidence="2">
    <location>
        <begin position="330"/>
        <end position="340"/>
    </location>
</feature>
<dbReference type="Proteomes" id="UP001152803">
    <property type="component" value="Unassembled WGS sequence"/>
</dbReference>
<keyword evidence="3" id="KW-0472">Membrane</keyword>
<feature type="transmembrane region" description="Helical" evidence="3">
    <location>
        <begin position="231"/>
        <end position="254"/>
    </location>
</feature>
<evidence type="ECO:0000313" key="5">
    <source>
        <dbReference type="EMBL" id="KAJ8281518.1"/>
    </source>
</evidence>
<dbReference type="InterPro" id="IPR006586">
    <property type="entry name" value="ADAM_Cys-rich"/>
</dbReference>
<feature type="compositionally biased region" description="Low complexity" evidence="2">
    <location>
        <begin position="364"/>
        <end position="373"/>
    </location>
</feature>
<proteinExistence type="predicted"/>
<dbReference type="Pfam" id="PF08516">
    <property type="entry name" value="ADAM_CR"/>
    <property type="match status" value="1"/>
</dbReference>